<dbReference type="Gene3D" id="3.40.630.30">
    <property type="match status" value="1"/>
</dbReference>
<dbReference type="Pfam" id="PF13302">
    <property type="entry name" value="Acetyltransf_3"/>
    <property type="match status" value="1"/>
</dbReference>
<gene>
    <name evidence="2" type="ORF">J4573_34160</name>
</gene>
<dbReference type="SUPFAM" id="SSF55729">
    <property type="entry name" value="Acyl-CoA N-acyltransferases (Nat)"/>
    <property type="match status" value="1"/>
</dbReference>
<protein>
    <submittedName>
        <fullName evidence="2">GNAT family N-acetyltransferase</fullName>
    </submittedName>
</protein>
<evidence type="ECO:0000313" key="2">
    <source>
        <dbReference type="EMBL" id="MBO2452176.1"/>
    </source>
</evidence>
<dbReference type="AlphaFoldDB" id="A0A939PP70"/>
<dbReference type="InterPro" id="IPR000182">
    <property type="entry name" value="GNAT_dom"/>
</dbReference>
<keyword evidence="3" id="KW-1185">Reference proteome</keyword>
<name>A0A939PP70_9ACTN</name>
<reference evidence="2" key="1">
    <citation type="submission" date="2021-03" db="EMBL/GenBank/DDBJ databases">
        <authorList>
            <person name="Kanchanasin P."/>
            <person name="Saeng-In P."/>
            <person name="Phongsopitanun W."/>
            <person name="Yuki M."/>
            <person name="Kudo T."/>
            <person name="Ohkuma M."/>
            <person name="Tanasupawat S."/>
        </authorList>
    </citation>
    <scope>NUCLEOTIDE SEQUENCE</scope>
    <source>
        <strain evidence="2">GKU 128</strain>
    </source>
</reference>
<dbReference type="Proteomes" id="UP000669179">
    <property type="component" value="Unassembled WGS sequence"/>
</dbReference>
<organism evidence="2 3">
    <name type="scientific">Actinomadura barringtoniae</name>
    <dbReference type="NCBI Taxonomy" id="1427535"/>
    <lineage>
        <taxon>Bacteria</taxon>
        <taxon>Bacillati</taxon>
        <taxon>Actinomycetota</taxon>
        <taxon>Actinomycetes</taxon>
        <taxon>Streptosporangiales</taxon>
        <taxon>Thermomonosporaceae</taxon>
        <taxon>Actinomadura</taxon>
    </lineage>
</organism>
<feature type="domain" description="N-acetyltransferase" evidence="1">
    <location>
        <begin position="2"/>
        <end position="137"/>
    </location>
</feature>
<comment type="caution">
    <text evidence="2">The sequence shown here is derived from an EMBL/GenBank/DDBJ whole genome shotgun (WGS) entry which is preliminary data.</text>
</comment>
<sequence length="162" mass="18393">MLRDVSDDELGTLRRWRNHPEVRLASFTTHEIGEDEHRRWWSSVRSDPSRRVLVYEHRATAAGVVAFTGLGGPEAWWGFYLDVEGLDARGQLMPAWIGLEKAAIAYAFGSLDLDVLRGEVLASNEAVLQLHRRCGFTETDRYAREIDGEDQAVVRLALRRDA</sequence>
<evidence type="ECO:0000259" key="1">
    <source>
        <dbReference type="Pfam" id="PF13302"/>
    </source>
</evidence>
<dbReference type="EMBL" id="JAGEOJ010000015">
    <property type="protein sequence ID" value="MBO2452176.1"/>
    <property type="molecule type" value="Genomic_DNA"/>
</dbReference>
<dbReference type="InterPro" id="IPR016181">
    <property type="entry name" value="Acyl_CoA_acyltransferase"/>
</dbReference>
<accession>A0A939PP70</accession>
<dbReference type="GO" id="GO:0016747">
    <property type="term" value="F:acyltransferase activity, transferring groups other than amino-acyl groups"/>
    <property type="evidence" value="ECO:0007669"/>
    <property type="project" value="InterPro"/>
</dbReference>
<proteinExistence type="predicted"/>
<evidence type="ECO:0000313" key="3">
    <source>
        <dbReference type="Proteomes" id="UP000669179"/>
    </source>
</evidence>